<dbReference type="PROSITE" id="PS51635">
    <property type="entry name" value="PNPLA"/>
    <property type="match status" value="1"/>
</dbReference>
<dbReference type="RefSeq" id="WP_008302853.1">
    <property type="nucleotide sequence ID" value="NZ_BAEK01000020.1"/>
</dbReference>
<keyword evidence="8" id="KW-1185">Reference proteome</keyword>
<evidence type="ECO:0000256" key="2">
    <source>
        <dbReference type="ARBA" id="ARBA00022963"/>
    </source>
</evidence>
<feature type="domain" description="PNPLA" evidence="6">
    <location>
        <begin position="22"/>
        <end position="226"/>
    </location>
</feature>
<dbReference type="PANTHER" id="PTHR14226">
    <property type="entry name" value="NEUROPATHY TARGET ESTERASE/SWISS CHEESE D.MELANOGASTER"/>
    <property type="match status" value="1"/>
</dbReference>
<comment type="caution">
    <text evidence="7">The sequence shown here is derived from an EMBL/GenBank/DDBJ whole genome shotgun (WGS) entry which is preliminary data.</text>
</comment>
<dbReference type="InterPro" id="IPR050301">
    <property type="entry name" value="NTE"/>
</dbReference>
<name>A0ABQ0I439_9ALTE</name>
<organism evidence="7 8">
    <name type="scientific">Paraglaciecola agarilytica NO2</name>
    <dbReference type="NCBI Taxonomy" id="1125747"/>
    <lineage>
        <taxon>Bacteria</taxon>
        <taxon>Pseudomonadati</taxon>
        <taxon>Pseudomonadota</taxon>
        <taxon>Gammaproteobacteria</taxon>
        <taxon>Alteromonadales</taxon>
        <taxon>Alteromonadaceae</taxon>
        <taxon>Paraglaciecola</taxon>
    </lineage>
</organism>
<accession>A0ABQ0I439</accession>
<dbReference type="Gene3D" id="3.40.1090.10">
    <property type="entry name" value="Cytosolic phospholipase A2 catalytic domain"/>
    <property type="match status" value="2"/>
</dbReference>
<gene>
    <name evidence="7" type="ORF">GAGA_1216</name>
</gene>
<evidence type="ECO:0000256" key="3">
    <source>
        <dbReference type="ARBA" id="ARBA00023098"/>
    </source>
</evidence>
<feature type="active site" description="Nucleophile" evidence="4">
    <location>
        <position position="56"/>
    </location>
</feature>
<dbReference type="Pfam" id="PF19890">
    <property type="entry name" value="DUF6363"/>
    <property type="match status" value="1"/>
</dbReference>
<evidence type="ECO:0000256" key="1">
    <source>
        <dbReference type="ARBA" id="ARBA00022801"/>
    </source>
</evidence>
<keyword evidence="1 4" id="KW-0378">Hydrolase</keyword>
<dbReference type="EMBL" id="BAEK01000020">
    <property type="protein sequence ID" value="GAC04074.1"/>
    <property type="molecule type" value="Genomic_DNA"/>
</dbReference>
<sequence length="423" mass="47065">MKSLASNNAISLNNAAQPKLALIAEGGGQRGIFTAGVLDAWLEEGYDPFDVFFGTSAGSQNLTSYLARQKGYAKRLIRGLSRHKRFFHLGRGLVGKHIVDLDWYFDKTTEANRILDFETAKRTLGTRELFITATNARDRNPYFLSPTGESQQWRELLKASSALPFLYKHGVKLTPWLGARAANESDAKAANESTSDLGNGQKSGTPQADFYLDGGLAAPLPVIEAYKRGARKIVVIRTADAQFQAQSAWVHKLRSVVCKAGYCPKTIDYLVQHEQAYQQELAFIANPPADVEIVQIFAGKKLHSKLLGSTDSDLRHDHKIGVAAGKAYLEQQNAFESNTYESNALNAINQAEISEFSEAEYAQNPQTQSARRWKETQLQAIEQEEVEQKEVTQQEVTQQEEHQQLAPRELVAQRTLPPQRLSA</sequence>
<feature type="region of interest" description="Disordered" evidence="5">
    <location>
        <begin position="385"/>
        <end position="423"/>
    </location>
</feature>
<protein>
    <submittedName>
        <fullName evidence="7">Patatin</fullName>
    </submittedName>
</protein>
<dbReference type="Pfam" id="PF01734">
    <property type="entry name" value="Patatin"/>
    <property type="match status" value="1"/>
</dbReference>
<dbReference type="InterPro" id="IPR002641">
    <property type="entry name" value="PNPLA_dom"/>
</dbReference>
<dbReference type="PANTHER" id="PTHR14226:SF25">
    <property type="entry name" value="PHOSPHOESTERASE"/>
    <property type="match status" value="1"/>
</dbReference>
<feature type="short sequence motif" description="DGA/G" evidence="4">
    <location>
        <begin position="213"/>
        <end position="215"/>
    </location>
</feature>
<dbReference type="InterPro" id="IPR016035">
    <property type="entry name" value="Acyl_Trfase/lysoPLipase"/>
</dbReference>
<proteinExistence type="predicted"/>
<dbReference type="InterPro" id="IPR037483">
    <property type="entry name" value="YjjU-like"/>
</dbReference>
<evidence type="ECO:0000313" key="8">
    <source>
        <dbReference type="Proteomes" id="UP000008372"/>
    </source>
</evidence>
<reference evidence="7 8" key="1">
    <citation type="journal article" date="2014" name="Environ. Microbiol.">
        <title>Comparative genomics of the marine bacterial genus Glaciecola reveals the high degree of genomic diversity and genomic characteristic for cold adaptation.</title>
        <authorList>
            <person name="Qin Q.L."/>
            <person name="Xie B.B."/>
            <person name="Yu Y."/>
            <person name="Shu Y.L."/>
            <person name="Rong J.C."/>
            <person name="Zhang Y.J."/>
            <person name="Zhao D.L."/>
            <person name="Chen X.L."/>
            <person name="Zhang X.Y."/>
            <person name="Chen B."/>
            <person name="Zhou B.C."/>
            <person name="Zhang Y.Z."/>
        </authorList>
    </citation>
    <scope>NUCLEOTIDE SEQUENCE [LARGE SCALE GENOMIC DNA]</scope>
    <source>
        <strain evidence="7 8">NO2</strain>
    </source>
</reference>
<evidence type="ECO:0000313" key="7">
    <source>
        <dbReference type="EMBL" id="GAC04074.1"/>
    </source>
</evidence>
<evidence type="ECO:0000259" key="6">
    <source>
        <dbReference type="PROSITE" id="PS51635"/>
    </source>
</evidence>
<feature type="short sequence motif" description="GXSXG" evidence="4">
    <location>
        <begin position="54"/>
        <end position="58"/>
    </location>
</feature>
<feature type="active site" description="Proton acceptor" evidence="4">
    <location>
        <position position="213"/>
    </location>
</feature>
<feature type="short sequence motif" description="GXGXXG" evidence="4">
    <location>
        <begin position="26"/>
        <end position="31"/>
    </location>
</feature>
<dbReference type="Proteomes" id="UP000008372">
    <property type="component" value="Unassembled WGS sequence"/>
</dbReference>
<keyword evidence="2 4" id="KW-0442">Lipid degradation</keyword>
<dbReference type="SUPFAM" id="SSF52151">
    <property type="entry name" value="FabD/lysophospholipase-like"/>
    <property type="match status" value="1"/>
</dbReference>
<dbReference type="CDD" id="cd07208">
    <property type="entry name" value="Pat_hypo_Ecoli_yjju_like"/>
    <property type="match status" value="1"/>
</dbReference>
<dbReference type="InterPro" id="IPR045943">
    <property type="entry name" value="DUF6363"/>
</dbReference>
<evidence type="ECO:0000256" key="4">
    <source>
        <dbReference type="PROSITE-ProRule" id="PRU01161"/>
    </source>
</evidence>
<evidence type="ECO:0000256" key="5">
    <source>
        <dbReference type="SAM" id="MobiDB-lite"/>
    </source>
</evidence>
<keyword evidence="3 4" id="KW-0443">Lipid metabolism</keyword>